<evidence type="ECO:0000313" key="9">
    <source>
        <dbReference type="EMBL" id="WFM83121.1"/>
    </source>
</evidence>
<dbReference type="EMBL" id="CP121208">
    <property type="protein sequence ID" value="WFM83121.1"/>
    <property type="molecule type" value="Genomic_DNA"/>
</dbReference>
<keyword evidence="3 8" id="KW-0436">Ligase</keyword>
<keyword evidence="4 8" id="KW-0566">Pantothenate biosynthesis</keyword>
<comment type="caution">
    <text evidence="8">Lacks conserved residue(s) required for the propagation of feature annotation.</text>
</comment>
<keyword evidence="6 8" id="KW-0067">ATP-binding</keyword>
<comment type="similarity">
    <text evidence="2 8">Belongs to the pantothenate synthetase family.</text>
</comment>
<dbReference type="PANTHER" id="PTHR21299:SF1">
    <property type="entry name" value="PANTOATE--BETA-ALANINE LIGASE"/>
    <property type="match status" value="1"/>
</dbReference>
<evidence type="ECO:0000256" key="5">
    <source>
        <dbReference type="ARBA" id="ARBA00022741"/>
    </source>
</evidence>
<evidence type="ECO:0000313" key="10">
    <source>
        <dbReference type="Proteomes" id="UP001215216"/>
    </source>
</evidence>
<keyword evidence="10" id="KW-1185">Reference proteome</keyword>
<feature type="binding site" evidence="8">
    <location>
        <begin position="181"/>
        <end position="184"/>
    </location>
    <ligand>
        <name>ATP</name>
        <dbReference type="ChEBI" id="CHEBI:30616"/>
    </ligand>
</feature>
<comment type="function">
    <text evidence="8">Catalyzes the condensation of pantoate with beta-alanine in an ATP-dependent reaction via a pantoyl-adenylate intermediate.</text>
</comment>
<dbReference type="NCBIfam" id="TIGR00018">
    <property type="entry name" value="panC"/>
    <property type="match status" value="1"/>
</dbReference>
<dbReference type="SUPFAM" id="SSF52374">
    <property type="entry name" value="Nucleotidylyl transferase"/>
    <property type="match status" value="1"/>
</dbReference>
<comment type="miscellaneous">
    <text evidence="8">The reaction proceeds by a bi uni uni bi ping pong mechanism.</text>
</comment>
<keyword evidence="5 8" id="KW-0547">Nucleotide-binding</keyword>
<comment type="subcellular location">
    <subcellularLocation>
        <location evidence="8">Cytoplasm</location>
    </subcellularLocation>
</comment>
<feature type="binding site" evidence="8">
    <location>
        <position position="150"/>
    </location>
    <ligand>
        <name>(R)-pantoate</name>
        <dbReference type="ChEBI" id="CHEBI:15980"/>
    </ligand>
</feature>
<dbReference type="Gene3D" id="3.30.1300.10">
    <property type="entry name" value="Pantoate-beta-alanine ligase, C-terminal domain"/>
    <property type="match status" value="1"/>
</dbReference>
<evidence type="ECO:0000256" key="1">
    <source>
        <dbReference type="ARBA" id="ARBA00004990"/>
    </source>
</evidence>
<dbReference type="RefSeq" id="WP_278012546.1">
    <property type="nucleotide sequence ID" value="NZ_CP121208.1"/>
</dbReference>
<feature type="active site" description="Proton donor" evidence="8">
    <location>
        <position position="34"/>
    </location>
</feature>
<dbReference type="EC" id="6.3.2.1" evidence="8"/>
<sequence>MKVVKTKTELKSELAKLEGTRSLVMTMGALHEGHLSLVAQAKAETDHTVVSIFVNPLQFGPGEDYEAYPRTLEADVALLEPYGVDLVFAPEVEEMYPREPLVRIDPGPVATVLEGKTRPTHFAGVLQVVHKVMNLVRPQLAYFGQKDAQQLALIRTMVADLDMNLEIRAVPIKREESGLAMSSRNTYLSESDRQDALALSRALTAGRSAAEEGASAGEVLRVARESIHEANVRVDYLVLVDPQTFTELDDNAHGEGLLAVAAYVGPTRLIDNMEVSIA</sequence>
<evidence type="ECO:0000256" key="2">
    <source>
        <dbReference type="ARBA" id="ARBA00009256"/>
    </source>
</evidence>
<dbReference type="NCBIfam" id="TIGR00125">
    <property type="entry name" value="cyt_tran_rel"/>
    <property type="match status" value="1"/>
</dbReference>
<dbReference type="PANTHER" id="PTHR21299">
    <property type="entry name" value="CYTIDYLATE KINASE/PANTOATE-BETA-ALANINE LIGASE"/>
    <property type="match status" value="1"/>
</dbReference>
<protein>
    <recommendedName>
        <fullName evidence="8">Pantothenate synthetase</fullName>
        <shortName evidence="8">PS</shortName>
        <ecNumber evidence="8">6.3.2.1</ecNumber>
    </recommendedName>
    <alternativeName>
        <fullName evidence="8">Pantoate--beta-alanine ligase</fullName>
    </alternativeName>
    <alternativeName>
        <fullName evidence="8">Pantoate-activating enzyme</fullName>
    </alternativeName>
</protein>
<dbReference type="Pfam" id="PF02569">
    <property type="entry name" value="Pantoate_ligase"/>
    <property type="match status" value="1"/>
</dbReference>
<comment type="subunit">
    <text evidence="8">Homodimer.</text>
</comment>
<accession>A0ABY8FX82</accession>
<dbReference type="HAMAP" id="MF_00158">
    <property type="entry name" value="PanC"/>
    <property type="match status" value="1"/>
</dbReference>
<comment type="pathway">
    <text evidence="1 8">Cofactor biosynthesis; (R)-pantothenate biosynthesis; (R)-pantothenate from (R)-pantoate and beta-alanine: step 1/1.</text>
</comment>
<feature type="binding site" evidence="8">
    <location>
        <position position="58"/>
    </location>
    <ligand>
        <name>beta-alanine</name>
        <dbReference type="ChEBI" id="CHEBI:57966"/>
    </ligand>
</feature>
<dbReference type="Gene3D" id="3.40.50.620">
    <property type="entry name" value="HUPs"/>
    <property type="match status" value="1"/>
</dbReference>
<dbReference type="InterPro" id="IPR004821">
    <property type="entry name" value="Cyt_trans-like"/>
</dbReference>
<evidence type="ECO:0000256" key="6">
    <source>
        <dbReference type="ARBA" id="ARBA00022840"/>
    </source>
</evidence>
<dbReference type="GO" id="GO:0016874">
    <property type="term" value="F:ligase activity"/>
    <property type="evidence" value="ECO:0007669"/>
    <property type="project" value="UniProtKB-KW"/>
</dbReference>
<name>A0ABY8FX82_9ACTO</name>
<dbReference type="InterPro" id="IPR003721">
    <property type="entry name" value="Pantoate_ligase"/>
</dbReference>
<keyword evidence="8" id="KW-0963">Cytoplasm</keyword>
<evidence type="ECO:0000256" key="4">
    <source>
        <dbReference type="ARBA" id="ARBA00022655"/>
    </source>
</evidence>
<dbReference type="InterPro" id="IPR014729">
    <property type="entry name" value="Rossmann-like_a/b/a_fold"/>
</dbReference>
<dbReference type="InterPro" id="IPR042176">
    <property type="entry name" value="Pantoate_ligase_C"/>
</dbReference>
<reference evidence="9 10" key="1">
    <citation type="submission" date="2023-03" db="EMBL/GenBank/DDBJ databases">
        <title>Complete genome of Arcanobacterium canis strain DSM 25104 isolated in 2010 from a canine otitis externa in Germany.</title>
        <authorList>
            <person name="Borowiak M."/>
            <person name="Kreitlow A."/>
            <person name="Malorny B."/>
            <person name="Laemmler C."/>
            <person name="Prenger-Berninghoff E."/>
            <person name="Ploetz M."/>
            <person name="Abdulmawjood A."/>
        </authorList>
    </citation>
    <scope>NUCLEOTIDE SEQUENCE [LARGE SCALE GENOMIC DNA]</scope>
    <source>
        <strain evidence="9 10">DSM 25104</strain>
    </source>
</reference>
<organism evidence="9 10">
    <name type="scientific">Arcanobacterium canis</name>
    <dbReference type="NCBI Taxonomy" id="999183"/>
    <lineage>
        <taxon>Bacteria</taxon>
        <taxon>Bacillati</taxon>
        <taxon>Actinomycetota</taxon>
        <taxon>Actinomycetes</taxon>
        <taxon>Actinomycetales</taxon>
        <taxon>Actinomycetaceae</taxon>
        <taxon>Arcanobacterium</taxon>
    </lineage>
</organism>
<feature type="binding site" evidence="8">
    <location>
        <position position="58"/>
    </location>
    <ligand>
        <name>(R)-pantoate</name>
        <dbReference type="ChEBI" id="CHEBI:15980"/>
    </ligand>
</feature>
<feature type="binding site" evidence="8">
    <location>
        <begin position="27"/>
        <end position="34"/>
    </location>
    <ligand>
        <name>ATP</name>
        <dbReference type="ChEBI" id="CHEBI:30616"/>
    </ligand>
</feature>
<evidence type="ECO:0000256" key="7">
    <source>
        <dbReference type="ARBA" id="ARBA00048258"/>
    </source>
</evidence>
<evidence type="ECO:0000256" key="3">
    <source>
        <dbReference type="ARBA" id="ARBA00022598"/>
    </source>
</evidence>
<evidence type="ECO:0000256" key="8">
    <source>
        <dbReference type="HAMAP-Rule" id="MF_00158"/>
    </source>
</evidence>
<proteinExistence type="inferred from homology"/>
<gene>
    <name evidence="8 9" type="primary">panC</name>
    <name evidence="9" type="ORF">P7079_06925</name>
</gene>
<dbReference type="Proteomes" id="UP001215216">
    <property type="component" value="Chromosome"/>
</dbReference>
<dbReference type="CDD" id="cd00560">
    <property type="entry name" value="PanC"/>
    <property type="match status" value="1"/>
</dbReference>
<comment type="catalytic activity">
    <reaction evidence="7 8">
        <text>(R)-pantoate + beta-alanine + ATP = (R)-pantothenate + AMP + diphosphate + H(+)</text>
        <dbReference type="Rhea" id="RHEA:10912"/>
        <dbReference type="ChEBI" id="CHEBI:15378"/>
        <dbReference type="ChEBI" id="CHEBI:15980"/>
        <dbReference type="ChEBI" id="CHEBI:29032"/>
        <dbReference type="ChEBI" id="CHEBI:30616"/>
        <dbReference type="ChEBI" id="CHEBI:33019"/>
        <dbReference type="ChEBI" id="CHEBI:57966"/>
        <dbReference type="ChEBI" id="CHEBI:456215"/>
        <dbReference type="EC" id="6.3.2.1"/>
    </reaction>
</comment>
<feature type="binding site" evidence="8">
    <location>
        <begin position="144"/>
        <end position="147"/>
    </location>
    <ligand>
        <name>ATP</name>
        <dbReference type="ChEBI" id="CHEBI:30616"/>
    </ligand>
</feature>